<dbReference type="EMBL" id="ML210147">
    <property type="protein sequence ID" value="TFK30233.1"/>
    <property type="molecule type" value="Genomic_DNA"/>
</dbReference>
<keyword evidence="2" id="KW-0812">Transmembrane</keyword>
<reference evidence="3 4" key="1">
    <citation type="journal article" date="2019" name="Nat. Ecol. Evol.">
        <title>Megaphylogeny resolves global patterns of mushroom evolution.</title>
        <authorList>
            <person name="Varga T."/>
            <person name="Krizsan K."/>
            <person name="Foldi C."/>
            <person name="Dima B."/>
            <person name="Sanchez-Garcia M."/>
            <person name="Sanchez-Ramirez S."/>
            <person name="Szollosi G.J."/>
            <person name="Szarkandi J.G."/>
            <person name="Papp V."/>
            <person name="Albert L."/>
            <person name="Andreopoulos W."/>
            <person name="Angelini C."/>
            <person name="Antonin V."/>
            <person name="Barry K.W."/>
            <person name="Bougher N.L."/>
            <person name="Buchanan P."/>
            <person name="Buyck B."/>
            <person name="Bense V."/>
            <person name="Catcheside P."/>
            <person name="Chovatia M."/>
            <person name="Cooper J."/>
            <person name="Damon W."/>
            <person name="Desjardin D."/>
            <person name="Finy P."/>
            <person name="Geml J."/>
            <person name="Haridas S."/>
            <person name="Hughes K."/>
            <person name="Justo A."/>
            <person name="Karasinski D."/>
            <person name="Kautmanova I."/>
            <person name="Kiss B."/>
            <person name="Kocsube S."/>
            <person name="Kotiranta H."/>
            <person name="LaButti K.M."/>
            <person name="Lechner B.E."/>
            <person name="Liimatainen K."/>
            <person name="Lipzen A."/>
            <person name="Lukacs Z."/>
            <person name="Mihaltcheva S."/>
            <person name="Morgado L.N."/>
            <person name="Niskanen T."/>
            <person name="Noordeloos M.E."/>
            <person name="Ohm R.A."/>
            <person name="Ortiz-Santana B."/>
            <person name="Ovrebo C."/>
            <person name="Racz N."/>
            <person name="Riley R."/>
            <person name="Savchenko A."/>
            <person name="Shiryaev A."/>
            <person name="Soop K."/>
            <person name="Spirin V."/>
            <person name="Szebenyi C."/>
            <person name="Tomsovsky M."/>
            <person name="Tulloss R.E."/>
            <person name="Uehling J."/>
            <person name="Grigoriev I.V."/>
            <person name="Vagvolgyi C."/>
            <person name="Papp T."/>
            <person name="Martin F.M."/>
            <person name="Miettinen O."/>
            <person name="Hibbett D.S."/>
            <person name="Nagy L.G."/>
        </authorList>
    </citation>
    <scope>NUCLEOTIDE SEQUENCE [LARGE SCALE GENOMIC DNA]</scope>
    <source>
        <strain evidence="3 4">CBS 121175</strain>
    </source>
</reference>
<evidence type="ECO:0000256" key="2">
    <source>
        <dbReference type="SAM" id="Phobius"/>
    </source>
</evidence>
<proteinExistence type="predicted"/>
<keyword evidence="2" id="KW-0472">Membrane</keyword>
<dbReference type="STRING" id="230819.A0A5C3LCS1"/>
<sequence>MSRSRLVYYDDSDLSSGLKYSDGWFESFDSFSNDRGLVWKGTQHSTRSQASLSFSFVGTSFALTGRIEAVNRTTDGVILTPTWRCFVDGEPVENAMQNLPNRTAQVNNFGLCSKLGLSPGRHMLSVDAQASEQLPFWVDRISVRPIVEQPPENPTVQLQPLDEDFLYINGMWGGPENGDYRFTTHPGASVILDFHGTKVTWISEIPRGQPTGQSTGMYTLDDQEPVTFNISGQSSLGNRVLFETDTLAAGKHRLSVTYLGFSAPLALDRLVIEGGDIVALGGTSLDSPFGRNTITAPSQPNVGPIAGGVVGGIAGILALGALVWLFFKRRARRQQELAHVMDINGGTQPSGVGYKLSPFEGSLSVQQPSHAASVSGASAFSGSLDRTPSFQSSYLGPTREPFLTGNYVKGPGPQLPSTSYSNIPHDSAVSEKTRLAQKYARMDQGGMSSSTGSADASSSQVQLMQHNDSGVRLPDGTYTPGMVVEELPPSYTPA</sequence>
<feature type="transmembrane region" description="Helical" evidence="2">
    <location>
        <begin position="305"/>
        <end position="327"/>
    </location>
</feature>
<accession>A0A5C3LCS1</accession>
<name>A0A5C3LCS1_COPMA</name>
<evidence type="ECO:0000313" key="4">
    <source>
        <dbReference type="Proteomes" id="UP000307440"/>
    </source>
</evidence>
<protein>
    <recommendedName>
        <fullName evidence="5">Transmembrane protein</fullName>
    </recommendedName>
</protein>
<gene>
    <name evidence="3" type="ORF">FA15DRAFT_699778</name>
</gene>
<dbReference type="OrthoDB" id="3052647at2759"/>
<evidence type="ECO:0000256" key="1">
    <source>
        <dbReference type="SAM" id="MobiDB-lite"/>
    </source>
</evidence>
<feature type="region of interest" description="Disordered" evidence="1">
    <location>
        <begin position="441"/>
        <end position="494"/>
    </location>
</feature>
<dbReference type="Gene3D" id="2.60.120.260">
    <property type="entry name" value="Galactose-binding domain-like"/>
    <property type="match status" value="1"/>
</dbReference>
<feature type="compositionally biased region" description="Low complexity" evidence="1">
    <location>
        <begin position="445"/>
        <end position="459"/>
    </location>
</feature>
<evidence type="ECO:0008006" key="5">
    <source>
        <dbReference type="Google" id="ProtNLM"/>
    </source>
</evidence>
<keyword evidence="2" id="KW-1133">Transmembrane helix</keyword>
<dbReference type="Proteomes" id="UP000307440">
    <property type="component" value="Unassembled WGS sequence"/>
</dbReference>
<keyword evidence="4" id="KW-1185">Reference proteome</keyword>
<organism evidence="3 4">
    <name type="scientific">Coprinopsis marcescibilis</name>
    <name type="common">Agaric fungus</name>
    <name type="synonym">Psathyrella marcescibilis</name>
    <dbReference type="NCBI Taxonomy" id="230819"/>
    <lineage>
        <taxon>Eukaryota</taxon>
        <taxon>Fungi</taxon>
        <taxon>Dikarya</taxon>
        <taxon>Basidiomycota</taxon>
        <taxon>Agaricomycotina</taxon>
        <taxon>Agaricomycetes</taxon>
        <taxon>Agaricomycetidae</taxon>
        <taxon>Agaricales</taxon>
        <taxon>Agaricineae</taxon>
        <taxon>Psathyrellaceae</taxon>
        <taxon>Coprinopsis</taxon>
    </lineage>
</organism>
<dbReference type="AlphaFoldDB" id="A0A5C3LCS1"/>
<evidence type="ECO:0000313" key="3">
    <source>
        <dbReference type="EMBL" id="TFK30233.1"/>
    </source>
</evidence>